<sequence>MREQNLIDELNRFDTDERFALEKCGYSPDDKLEGRQKEIFEYERKSLREKIAANLSNIKNWNKSNSSGVPPRFSESSFFNFECRTETEKSIYQKVCNFVSQKGNEGVLLMTGTKGTGKTHLGTAAVRDTQGRYVSMEDLIYKVESSMNFKSP</sequence>
<dbReference type="STRING" id="225004.SAMN02745152_02047"/>
<protein>
    <recommendedName>
        <fullName evidence="3">IstB-like ATP binding protein</fullName>
    </recommendedName>
</protein>
<dbReference type="RefSeq" id="WP_078931786.1">
    <property type="nucleotide sequence ID" value="NZ_FUXC01000015.1"/>
</dbReference>
<evidence type="ECO:0008006" key="3">
    <source>
        <dbReference type="Google" id="ProtNLM"/>
    </source>
</evidence>
<keyword evidence="2" id="KW-1185">Reference proteome</keyword>
<dbReference type="Proteomes" id="UP000190395">
    <property type="component" value="Unassembled WGS sequence"/>
</dbReference>
<dbReference type="Gene3D" id="3.40.50.300">
    <property type="entry name" value="P-loop containing nucleotide triphosphate hydrolases"/>
    <property type="match status" value="1"/>
</dbReference>
<gene>
    <name evidence="1" type="ORF">SAMN02745152_02047</name>
</gene>
<organism evidence="1 2">
    <name type="scientific">Treponema berlinense</name>
    <dbReference type="NCBI Taxonomy" id="225004"/>
    <lineage>
        <taxon>Bacteria</taxon>
        <taxon>Pseudomonadati</taxon>
        <taxon>Spirochaetota</taxon>
        <taxon>Spirochaetia</taxon>
        <taxon>Spirochaetales</taxon>
        <taxon>Treponemataceae</taxon>
        <taxon>Treponema</taxon>
    </lineage>
</organism>
<dbReference type="GeneID" id="303368265"/>
<dbReference type="OrthoDB" id="361170at2"/>
<accession>A0A1T4QNS3</accession>
<dbReference type="EMBL" id="FUXC01000015">
    <property type="protein sequence ID" value="SKA05267.1"/>
    <property type="molecule type" value="Genomic_DNA"/>
</dbReference>
<dbReference type="InterPro" id="IPR027417">
    <property type="entry name" value="P-loop_NTPase"/>
</dbReference>
<proteinExistence type="predicted"/>
<name>A0A1T4QNS3_9SPIR</name>
<evidence type="ECO:0000313" key="1">
    <source>
        <dbReference type="EMBL" id="SKA05267.1"/>
    </source>
</evidence>
<dbReference type="AlphaFoldDB" id="A0A1T4QNS3"/>
<reference evidence="1 2" key="1">
    <citation type="submission" date="2017-02" db="EMBL/GenBank/DDBJ databases">
        <authorList>
            <person name="Peterson S.W."/>
        </authorList>
    </citation>
    <scope>NUCLEOTIDE SEQUENCE [LARGE SCALE GENOMIC DNA]</scope>
    <source>
        <strain evidence="1 2">ATCC BAA-909</strain>
    </source>
</reference>
<evidence type="ECO:0000313" key="2">
    <source>
        <dbReference type="Proteomes" id="UP000190395"/>
    </source>
</evidence>